<gene>
    <name evidence="6" type="ORF">DDZ15_10300</name>
</gene>
<dbReference type="Proteomes" id="UP000245533">
    <property type="component" value="Unassembled WGS sequence"/>
</dbReference>
<evidence type="ECO:0000259" key="2">
    <source>
        <dbReference type="Pfam" id="PF01968"/>
    </source>
</evidence>
<evidence type="ECO:0000259" key="4">
    <source>
        <dbReference type="Pfam" id="PF05378"/>
    </source>
</evidence>
<dbReference type="GO" id="GO:0017168">
    <property type="term" value="F:5-oxoprolinase (ATP-hydrolyzing) activity"/>
    <property type="evidence" value="ECO:0007669"/>
    <property type="project" value="TreeGrafter"/>
</dbReference>
<dbReference type="GO" id="GO:0006749">
    <property type="term" value="P:glutathione metabolic process"/>
    <property type="evidence" value="ECO:0007669"/>
    <property type="project" value="TreeGrafter"/>
</dbReference>
<reference evidence="6 7" key="1">
    <citation type="submission" date="2018-05" db="EMBL/GenBank/DDBJ databases">
        <title>Rhodohalobacter halophilus gen. nov., sp. nov., a moderately halophilic member of the family Balneolaceae.</title>
        <authorList>
            <person name="Liu Z.-W."/>
        </authorList>
    </citation>
    <scope>NUCLEOTIDE SEQUENCE [LARGE SCALE GENOMIC DNA]</scope>
    <source>
        <strain evidence="6 7">8A47</strain>
    </source>
</reference>
<evidence type="ECO:0000313" key="7">
    <source>
        <dbReference type="Proteomes" id="UP000245533"/>
    </source>
</evidence>
<protein>
    <submittedName>
        <fullName evidence="6">5-oxoprolinase</fullName>
    </submittedName>
</protein>
<dbReference type="Pfam" id="PF19278">
    <property type="entry name" value="Hydant_A_C"/>
    <property type="match status" value="1"/>
</dbReference>
<dbReference type="InterPro" id="IPR002821">
    <property type="entry name" value="Hydantoinase_A"/>
</dbReference>
<proteinExistence type="inferred from homology"/>
<keyword evidence="7" id="KW-1185">Reference proteome</keyword>
<evidence type="ECO:0000259" key="5">
    <source>
        <dbReference type="Pfam" id="PF19278"/>
    </source>
</evidence>
<dbReference type="GO" id="GO:0005829">
    <property type="term" value="C:cytosol"/>
    <property type="evidence" value="ECO:0007669"/>
    <property type="project" value="TreeGrafter"/>
</dbReference>
<dbReference type="Pfam" id="PF01968">
    <property type="entry name" value="Hydantoinase_A"/>
    <property type="match status" value="1"/>
</dbReference>
<name>A0A316U0I9_9BACT</name>
<feature type="domain" description="Hydantoinase/oxoprolinase N-terminal" evidence="4">
    <location>
        <begin position="162"/>
        <end position="278"/>
    </location>
</feature>
<evidence type="ECO:0000313" key="6">
    <source>
        <dbReference type="EMBL" id="PWN06216.1"/>
    </source>
</evidence>
<feature type="domain" description="Acetophenone carboxylase-like C-terminal" evidence="5">
    <location>
        <begin position="590"/>
        <end position="763"/>
    </location>
</feature>
<dbReference type="InterPro" id="IPR008040">
    <property type="entry name" value="Hydant_A_N"/>
</dbReference>
<comment type="similarity">
    <text evidence="1">Belongs to the oxoprolinase family.</text>
</comment>
<dbReference type="Pfam" id="PF05378">
    <property type="entry name" value="Hydant_A_N"/>
    <property type="match status" value="1"/>
</dbReference>
<dbReference type="InterPro" id="IPR049517">
    <property type="entry name" value="ACX-like_C"/>
</dbReference>
<feature type="domain" description="Hydantoinase A/oxoprolinase" evidence="2">
    <location>
        <begin position="299"/>
        <end position="573"/>
    </location>
</feature>
<dbReference type="PANTHER" id="PTHR11365">
    <property type="entry name" value="5-OXOPROLINASE RELATED"/>
    <property type="match status" value="1"/>
</dbReference>
<dbReference type="Pfam" id="PF02538">
    <property type="entry name" value="Hydantoinase_B"/>
    <property type="match status" value="1"/>
</dbReference>
<dbReference type="InterPro" id="IPR045079">
    <property type="entry name" value="Oxoprolinase-like"/>
</dbReference>
<accession>A0A316U0I9</accession>
<sequence length="1307" mass="142293">MVCPEIFSQKNEDRKDYARSMLSEGQNTPFKLFIDTGGTFTDCIAVDANGNTHRCKVLSNSTIRCYATIANNKKTVLTDTGYSVKKDFYEGYTFALTGRPDDAYKIISSSEGGSSLELDRELTSISSNKFPAIISSPEEAPVFASRLITKTALNENFPDIQMRLATTKGTNSLLEREGGKTLFLITEGFADLLRIRNQQRPDLFTLNIRKPQPFFHSLLEVPARMDSEGTIIRPLDTALLRKRLQPHLEGVNAAAVCLMHGYRNPDHERQVRQLLTELGIERISLSSDLSSAIKIVPRAISSDINAFLAPVMELYLENISQTVGGTSLRVMTSAGTLAASETYKPVDGLLSGPAGGVTGAAAIGKRNGFHKIITFDMGGTSTDVSRYDSGIDQVYEHRVGDAELVSPAVDIETVAAGGGSVCGFDGISLTVGPGSAGADPGPACYGLGGPLTLTDVNLLSGRLHPDNFRISIQIEAAESALEKVLNQVNASRETALERKDLLSGYLEIANERMAQAIRSISIQKGFNPSEYAMVAFGGAGAQHALSVADKLDMLSVLIPSDAGLLSAYGLKRALREEIALSQVLMNLNEFACEIEERFNQLEKSAQSRLTNQGVDPNYMETVHRLIFLRFSGQDTSLEIEWSPSDDAVSISKKFSASYKDQYGHMPAGRVIEVEAVRVIVRELDMESESVSDETASHGMDTSAPLETADMNSETDVACKVYHNRDLKPGDKILGPSMVLDPFSTLLIDKGWRARMLQDRTWHIVKQNTAQNVHDKSSGRSREVNLQLYINRFRSAADQMGEMLRKTALSVNVKERLDYSCALLDRNGYLVVNAPHIPVHLGAMGTCVRSLIQQIENGSESFINGSGEETDFEEGDVIITNHPGYGGSHLPDVTIVTPVFFKGEKIGYVASRAHHSEIGGKRPGSMPPDARNLEEEGVVIPPAFLARRGKFFWNEIRHMLENSPWPSRAVNENIADMEAAVAANHRGVAELNKLAGTYGSTELVQYMEEIRHYASRRMKRALSKLGTGSYSASERLDDGSKLEVLCELTKNGLRVDFSGTSPVTDGNLNANPSIVNSVLMYVLRLIIDEPLPLNDGILDPVEVILPECMLNPDFSGSAAECPAVVGGNTETSQRLTDTLLKAFGLSACSYGTMNNVLFGDDTFGYYETVAGGTGAGDGFHGADAVHQHMTNTRAADPEVLEYRYPVRLERYEVRRGSGGIGAWNGGNGITREMTFLKPVSLSVLTQHRIIEPYGLMGGGTGSSGVQYVVRKGKDNEDKLSWRDGAELNTGDRFILKTPGGGGYGKKDS</sequence>
<dbReference type="InterPro" id="IPR003692">
    <property type="entry name" value="Hydantoinase_B"/>
</dbReference>
<dbReference type="EMBL" id="QGGB01000007">
    <property type="protein sequence ID" value="PWN06216.1"/>
    <property type="molecule type" value="Genomic_DNA"/>
</dbReference>
<evidence type="ECO:0000256" key="1">
    <source>
        <dbReference type="ARBA" id="ARBA00010403"/>
    </source>
</evidence>
<dbReference type="PANTHER" id="PTHR11365:SF23">
    <property type="entry name" value="HYPOTHETICAL 5-OXOPROLINASE (EUROFUNG)-RELATED"/>
    <property type="match status" value="1"/>
</dbReference>
<organism evidence="6 7">
    <name type="scientific">Rhodohalobacter mucosus</name>
    <dbReference type="NCBI Taxonomy" id="2079485"/>
    <lineage>
        <taxon>Bacteria</taxon>
        <taxon>Pseudomonadati</taxon>
        <taxon>Balneolota</taxon>
        <taxon>Balneolia</taxon>
        <taxon>Balneolales</taxon>
        <taxon>Balneolaceae</taxon>
        <taxon>Rhodohalobacter</taxon>
    </lineage>
</organism>
<evidence type="ECO:0000259" key="3">
    <source>
        <dbReference type="Pfam" id="PF02538"/>
    </source>
</evidence>
<comment type="caution">
    <text evidence="6">The sequence shown here is derived from an EMBL/GenBank/DDBJ whole genome shotgun (WGS) entry which is preliminary data.</text>
</comment>
<feature type="domain" description="Hydantoinase B/oxoprolinase" evidence="3">
    <location>
        <begin position="783"/>
        <end position="1304"/>
    </location>
</feature>